<evidence type="ECO:0000256" key="2">
    <source>
        <dbReference type="ARBA" id="ARBA00006275"/>
    </source>
</evidence>
<dbReference type="Pfam" id="PF14322">
    <property type="entry name" value="SusD-like_3"/>
    <property type="match status" value="1"/>
</dbReference>
<gene>
    <name evidence="8" type="ORF">PEPS_34650</name>
</gene>
<comment type="similarity">
    <text evidence="2">Belongs to the SusD family.</text>
</comment>
<dbReference type="Proteomes" id="UP001354989">
    <property type="component" value="Plasmid pPP2"/>
</dbReference>
<feature type="domain" description="RagB/SusD" evidence="6">
    <location>
        <begin position="344"/>
        <end position="562"/>
    </location>
</feature>
<dbReference type="InterPro" id="IPR033985">
    <property type="entry name" value="SusD-like_N"/>
</dbReference>
<keyword evidence="8" id="KW-0614">Plasmid</keyword>
<evidence type="ECO:0000313" key="8">
    <source>
        <dbReference type="EMBL" id="BDD01185.1"/>
    </source>
</evidence>
<evidence type="ECO:0000256" key="4">
    <source>
        <dbReference type="ARBA" id="ARBA00023136"/>
    </source>
</evidence>
<comment type="subcellular location">
    <subcellularLocation>
        <location evidence="1">Cell outer membrane</location>
    </subcellularLocation>
</comment>
<feature type="domain" description="SusD-like N-terminal" evidence="7">
    <location>
        <begin position="79"/>
        <end position="213"/>
    </location>
</feature>
<accession>A0ABM7VJN6</accession>
<keyword evidence="3" id="KW-0732">Signal</keyword>
<evidence type="ECO:0000259" key="6">
    <source>
        <dbReference type="Pfam" id="PF07980"/>
    </source>
</evidence>
<keyword evidence="9" id="KW-1185">Reference proteome</keyword>
<organism evidence="8 9">
    <name type="scientific">Persicobacter psychrovividus</name>
    <dbReference type="NCBI Taxonomy" id="387638"/>
    <lineage>
        <taxon>Bacteria</taxon>
        <taxon>Pseudomonadati</taxon>
        <taxon>Bacteroidota</taxon>
        <taxon>Cytophagia</taxon>
        <taxon>Cytophagales</taxon>
        <taxon>Persicobacteraceae</taxon>
        <taxon>Persicobacter</taxon>
    </lineage>
</organism>
<dbReference type="EMBL" id="AP025294">
    <property type="protein sequence ID" value="BDD01185.1"/>
    <property type="molecule type" value="Genomic_DNA"/>
</dbReference>
<evidence type="ECO:0000256" key="1">
    <source>
        <dbReference type="ARBA" id="ARBA00004442"/>
    </source>
</evidence>
<geneLocation type="plasmid" evidence="8 9">
    <name>pPP2</name>
</geneLocation>
<name>A0ABM7VJN6_9BACT</name>
<evidence type="ECO:0000256" key="5">
    <source>
        <dbReference type="ARBA" id="ARBA00023237"/>
    </source>
</evidence>
<evidence type="ECO:0000259" key="7">
    <source>
        <dbReference type="Pfam" id="PF14322"/>
    </source>
</evidence>
<dbReference type="InterPro" id="IPR012944">
    <property type="entry name" value="SusD_RagB_dom"/>
</dbReference>
<dbReference type="InterPro" id="IPR011990">
    <property type="entry name" value="TPR-like_helical_dom_sf"/>
</dbReference>
<sequence length="562" mass="63675">MMAAGAMSACSDLDLKPHDQLSDESFWRSSSDFEMATNAVYQDLDGRIKMFWVNSQDIFTDALTDLCGGGIYGSDEIAAGTLQPDNAYLNNIWNPTYRGIRRANNFFEKLDRAIAEGGVDANDPKIKELSGQVRIIRASLFFRLANYWGNAPMPLKTLSRDEANSIAVTSKEDLLKEAISELKLAGEELDNFNGENNRLTKYSAFAYLVRIYMSQENWTEASKYAKLIIDSGQYELYSTGHPETDYRDLFTPKGNNCKEAIVAHNFTNTTWSYSHGTFEVASMWGLQRPSDRFLDMVLSDQGKVIEYVDEKTGEPITHLLPEDELLASAVGKEIRKVPSVLKRDQYHLMEDHKDPRWKQTILPYNGLKANTWNKTEIDNDAVAAPVFLKGFDDDAIAGYSYNSQKHVIRLAEIFLSYAEAQNELGNSAVAIEYVNKVRDRVGMINVTGTFSKAQTREIVRRERCVELINEGQLFFDYKRWKTADGKSYLEEATNRNGGIHPVGYESVVLGQDAEGEPIKGVDFSKRPNDRLVRSYTSPRNDYWPFPMNEVQINPNMPQKAGW</sequence>
<evidence type="ECO:0000313" key="9">
    <source>
        <dbReference type="Proteomes" id="UP001354989"/>
    </source>
</evidence>
<protein>
    <submittedName>
        <fullName evidence="8">Carbohydrate-binding protein</fullName>
    </submittedName>
</protein>
<reference evidence="8 9" key="1">
    <citation type="submission" date="2021-12" db="EMBL/GenBank/DDBJ databases">
        <title>Genome sequencing of bacteria with rrn-lacking chromosome and rrn-plasmid.</title>
        <authorList>
            <person name="Anda M."/>
            <person name="Iwasaki W."/>
        </authorList>
    </citation>
    <scope>NUCLEOTIDE SEQUENCE [LARGE SCALE GENOMIC DNA]</scope>
    <source>
        <strain evidence="8 9">NBRC 101262</strain>
        <plasmid evidence="8 9">pPP2</plasmid>
    </source>
</reference>
<dbReference type="Pfam" id="PF07980">
    <property type="entry name" value="SusD_RagB"/>
    <property type="match status" value="1"/>
</dbReference>
<dbReference type="Gene3D" id="1.25.40.390">
    <property type="match status" value="1"/>
</dbReference>
<evidence type="ECO:0000256" key="3">
    <source>
        <dbReference type="ARBA" id="ARBA00022729"/>
    </source>
</evidence>
<keyword evidence="5" id="KW-0998">Cell outer membrane</keyword>
<keyword evidence="4" id="KW-0472">Membrane</keyword>
<dbReference type="SUPFAM" id="SSF48452">
    <property type="entry name" value="TPR-like"/>
    <property type="match status" value="1"/>
</dbReference>
<proteinExistence type="inferred from homology"/>